<feature type="transmembrane region" description="Helical" evidence="1">
    <location>
        <begin position="121"/>
        <end position="143"/>
    </location>
</feature>
<keyword evidence="1" id="KW-1133">Transmembrane helix</keyword>
<keyword evidence="3" id="KW-1185">Reference proteome</keyword>
<dbReference type="EMBL" id="AP024169">
    <property type="protein sequence ID" value="BCN30523.1"/>
    <property type="molecule type" value="Genomic_DNA"/>
</dbReference>
<feature type="transmembrane region" description="Helical" evidence="1">
    <location>
        <begin position="197"/>
        <end position="220"/>
    </location>
</feature>
<evidence type="ECO:0000256" key="1">
    <source>
        <dbReference type="SAM" id="Phobius"/>
    </source>
</evidence>
<dbReference type="KEGG" id="ahb:bsdtb5_18180"/>
<reference evidence="2 3" key="1">
    <citation type="submission" date="2020-11" db="EMBL/GenBank/DDBJ databases">
        <title>Draft genome sequencing of a Lachnospiraceae strain isolated from anoxic soil subjected to BSD treatment.</title>
        <authorList>
            <person name="Uek A."/>
            <person name="Tonouchi A."/>
        </authorList>
    </citation>
    <scope>NUCLEOTIDE SEQUENCE [LARGE SCALE GENOMIC DNA]</scope>
    <source>
        <strain evidence="2 3">TB5</strain>
    </source>
</reference>
<name>A0A7R7EKP0_9FIRM</name>
<evidence type="ECO:0000313" key="3">
    <source>
        <dbReference type="Proteomes" id="UP000595897"/>
    </source>
</evidence>
<dbReference type="RefSeq" id="WP_271715734.1">
    <property type="nucleotide sequence ID" value="NZ_AP024169.1"/>
</dbReference>
<feature type="transmembrane region" description="Helical" evidence="1">
    <location>
        <begin position="227"/>
        <end position="254"/>
    </location>
</feature>
<dbReference type="AlphaFoldDB" id="A0A7R7EKP0"/>
<keyword evidence="1" id="KW-0472">Membrane</keyword>
<sequence length="292" mass="32262">MKNDKTIRNLILCIAFLSIIASAIGIFSKGGPGVNEITSFRGETIKLHGIGLYKNDSVSVAAQGIAQDIVTLFVGVPLLLLALYFTGKGFLKARLLLTGTLGYFLYTYISYVFLWMYNPLFIVYVVLMSTSFFAFTLSILSIDMDRLSTSFDKKLPVKFLGGFQIFLAVALCMMWLGKIAPTIMNNRVPVGLEHYTTLVIQGLDLGFIVPIAFLSGVFLMKRRPIGYLLSSVVIMKGFTMGIAITAMIIGQYIAGVKMGLASVVIFLIFSLFVCFCMVILLKNIKEDQKIIQ</sequence>
<dbReference type="Proteomes" id="UP000595897">
    <property type="component" value="Chromosome"/>
</dbReference>
<organism evidence="2 3">
    <name type="scientific">Anaeromicropila herbilytica</name>
    <dbReference type="NCBI Taxonomy" id="2785025"/>
    <lineage>
        <taxon>Bacteria</taxon>
        <taxon>Bacillati</taxon>
        <taxon>Bacillota</taxon>
        <taxon>Clostridia</taxon>
        <taxon>Lachnospirales</taxon>
        <taxon>Lachnospiraceae</taxon>
        <taxon>Anaeromicropila</taxon>
    </lineage>
</organism>
<evidence type="ECO:0000313" key="2">
    <source>
        <dbReference type="EMBL" id="BCN30523.1"/>
    </source>
</evidence>
<feature type="transmembrane region" description="Helical" evidence="1">
    <location>
        <begin position="65"/>
        <end position="83"/>
    </location>
</feature>
<proteinExistence type="predicted"/>
<feature type="transmembrane region" description="Helical" evidence="1">
    <location>
        <begin position="7"/>
        <end position="27"/>
    </location>
</feature>
<feature type="transmembrane region" description="Helical" evidence="1">
    <location>
        <begin position="95"/>
        <end position="115"/>
    </location>
</feature>
<protein>
    <submittedName>
        <fullName evidence="2">Uncharacterized protein</fullName>
    </submittedName>
</protein>
<feature type="transmembrane region" description="Helical" evidence="1">
    <location>
        <begin position="260"/>
        <end position="281"/>
    </location>
</feature>
<keyword evidence="1" id="KW-0812">Transmembrane</keyword>
<gene>
    <name evidence="2" type="ORF">bsdtb5_18180</name>
</gene>
<feature type="transmembrane region" description="Helical" evidence="1">
    <location>
        <begin position="155"/>
        <end position="177"/>
    </location>
</feature>
<accession>A0A7R7EKP0</accession>